<gene>
    <name evidence="7" type="primary">uhpT</name>
    <name evidence="7" type="ORF">PROSTU_04178</name>
</gene>
<dbReference type="InterPro" id="IPR036259">
    <property type="entry name" value="MFS_trans_sf"/>
</dbReference>
<accession>A0AA86YW21</accession>
<keyword evidence="3 5" id="KW-1133">Transmembrane helix</keyword>
<feature type="transmembrane region" description="Helical" evidence="5">
    <location>
        <begin position="126"/>
        <end position="143"/>
    </location>
</feature>
<dbReference type="Proteomes" id="UP000004506">
    <property type="component" value="Unassembled WGS sequence"/>
</dbReference>
<feature type="transmembrane region" description="Helical" evidence="5">
    <location>
        <begin position="296"/>
        <end position="316"/>
    </location>
</feature>
<proteinExistence type="predicted"/>
<feature type="transmembrane region" description="Helical" evidence="5">
    <location>
        <begin position="432"/>
        <end position="453"/>
    </location>
</feature>
<dbReference type="Gene3D" id="1.20.1250.20">
    <property type="entry name" value="MFS general substrate transporter like domains"/>
    <property type="match status" value="2"/>
</dbReference>
<dbReference type="AlphaFoldDB" id="A0AA86YW21"/>
<evidence type="ECO:0000256" key="1">
    <source>
        <dbReference type="ARBA" id="ARBA00004127"/>
    </source>
</evidence>
<dbReference type="Pfam" id="PF07690">
    <property type="entry name" value="MFS_1"/>
    <property type="match status" value="1"/>
</dbReference>
<keyword evidence="4 5" id="KW-0472">Membrane</keyword>
<comment type="subcellular location">
    <subcellularLocation>
        <location evidence="1">Endomembrane system</location>
        <topology evidence="1">Multi-pass membrane protein</topology>
    </subcellularLocation>
</comment>
<organism evidence="7 8">
    <name type="scientific">Providencia stuartii ATCC 25827</name>
    <dbReference type="NCBI Taxonomy" id="471874"/>
    <lineage>
        <taxon>Bacteria</taxon>
        <taxon>Pseudomonadati</taxon>
        <taxon>Pseudomonadota</taxon>
        <taxon>Gammaproteobacteria</taxon>
        <taxon>Enterobacterales</taxon>
        <taxon>Morganellaceae</taxon>
        <taxon>Providencia</taxon>
    </lineage>
</organism>
<dbReference type="GeneID" id="93517399"/>
<dbReference type="PIRSF" id="PIRSF002808">
    <property type="entry name" value="Hexose_phosphate_transp"/>
    <property type="match status" value="1"/>
</dbReference>
<evidence type="ECO:0000313" key="8">
    <source>
        <dbReference type="Proteomes" id="UP000004506"/>
    </source>
</evidence>
<evidence type="ECO:0000256" key="2">
    <source>
        <dbReference type="ARBA" id="ARBA00022692"/>
    </source>
</evidence>
<comment type="caution">
    <text evidence="7">The sequence shown here is derived from an EMBL/GenBank/DDBJ whole genome shotgun (WGS) entry which is preliminary data.</text>
</comment>
<dbReference type="RefSeq" id="WP_004926266.1">
    <property type="nucleotide sequence ID" value="NZ_DS607680.1"/>
</dbReference>
<feature type="domain" description="Major facilitator superfamily (MFS) profile" evidence="6">
    <location>
        <begin position="30"/>
        <end position="457"/>
    </location>
</feature>
<feature type="transmembrane region" description="Helical" evidence="5">
    <location>
        <begin position="31"/>
        <end position="50"/>
    </location>
</feature>
<dbReference type="SUPFAM" id="SSF103473">
    <property type="entry name" value="MFS general substrate transporter"/>
    <property type="match status" value="1"/>
</dbReference>
<dbReference type="GO" id="GO:0061513">
    <property type="term" value="F:glucose 6-phosphate:phosphate antiporter activity"/>
    <property type="evidence" value="ECO:0007669"/>
    <property type="project" value="TreeGrafter"/>
</dbReference>
<feature type="transmembrane region" description="Helical" evidence="5">
    <location>
        <begin position="352"/>
        <end position="379"/>
    </location>
</feature>
<dbReference type="PANTHER" id="PTHR43826:SF9">
    <property type="entry name" value="PROTEIN, PUTATIVE-RELATED"/>
    <property type="match status" value="1"/>
</dbReference>
<dbReference type="PANTHER" id="PTHR43826">
    <property type="entry name" value="GLUCOSE-6-PHOSPHATE EXCHANGER SLC37A4"/>
    <property type="match status" value="1"/>
</dbReference>
<reference evidence="8" key="2">
    <citation type="submission" date="2008-04" db="EMBL/GenBank/DDBJ databases">
        <title>Draft genome sequence of Providencia stuartii(ATCC 25827).</title>
        <authorList>
            <person name="Sudarsanam P."/>
            <person name="Ley R."/>
            <person name="Guruge J."/>
            <person name="Turnbaugh P.J."/>
            <person name="Mahowald M."/>
            <person name="Liep D."/>
            <person name="Gordon J."/>
        </authorList>
    </citation>
    <scope>NUCLEOTIDE SEQUENCE [LARGE SCALE GENOMIC DNA]</scope>
    <source>
        <strain evidence="8">ATCC 25827</strain>
    </source>
</reference>
<evidence type="ECO:0000256" key="4">
    <source>
        <dbReference type="ARBA" id="ARBA00023136"/>
    </source>
</evidence>
<dbReference type="InterPro" id="IPR011701">
    <property type="entry name" value="MFS"/>
</dbReference>
<dbReference type="EMBL" id="ABJD02000104">
    <property type="protein sequence ID" value="EDU57909.1"/>
    <property type="molecule type" value="Genomic_DNA"/>
</dbReference>
<dbReference type="InterPro" id="IPR020846">
    <property type="entry name" value="MFS_dom"/>
</dbReference>
<dbReference type="InterPro" id="IPR051337">
    <property type="entry name" value="OPA_Antiporter"/>
</dbReference>
<dbReference type="InterPro" id="IPR000849">
    <property type="entry name" value="Sugar_P_transporter"/>
</dbReference>
<sequence>MSSKFSFFDIKRLPAGKIPLSVQRDLWLRKFMEPFIVMCLAYTGIYFLRYNFKAATPFIIEQTSFTLSDLGTVGFGFSITYSLGRVLLSYYIDGKNTKKILSFLLMLSCASSFAIGMFLLSSGHSLGIFIFLWALTGLFQAPGGPCSNSTINRWTPRKNRGRFISWWNASHNIGAILAGPIALFGMEYAFNGNVAGMFIFPILFAGVIATFGMFFGKDDPSELGWNTPEEIFDEPISKDDTAAESMSKSEIFVKYVLKNPAVWFLCFANLCVYTIRIGVDNWSVAYVKMALDWDDISAIGTITALELGGFLGSLTWGYVSDKMGGRRALLGMLCMISVIFPLIAYQNMSSVWGIYIALFFEGFFIFGPVILIGISIIGFAPKCATAVVNSIPGFFGYLFGDGMAKVLVSRIADPTGKGISVGGFTFHGWSDTFYLLFAATAVGIVMLAVVAFYEERKIRRDRSIGH</sequence>
<feature type="transmembrane region" description="Helical" evidence="5">
    <location>
        <begin position="100"/>
        <end position="120"/>
    </location>
</feature>
<feature type="transmembrane region" description="Helical" evidence="5">
    <location>
        <begin position="391"/>
        <end position="412"/>
    </location>
</feature>
<dbReference type="NCBIfam" id="NF007107">
    <property type="entry name" value="PRK09556.1"/>
    <property type="match status" value="1"/>
</dbReference>
<reference evidence="8" key="1">
    <citation type="submission" date="2008-04" db="EMBL/GenBank/DDBJ databases">
        <title>Draft genome sequence of Providencia stuartii (ATCC 25827).</title>
        <authorList>
            <person name="Sudarsanam P."/>
            <person name="Ley R."/>
            <person name="Guruge J."/>
            <person name="Turnbaugh P.J."/>
            <person name="Mahowald M."/>
            <person name="Liep D."/>
            <person name="Gordon J."/>
        </authorList>
    </citation>
    <scope>NUCLEOTIDE SEQUENCE [LARGE SCALE GENOMIC DNA]</scope>
    <source>
        <strain evidence="8">ATCC 25827</strain>
    </source>
</reference>
<dbReference type="GO" id="GO:0012505">
    <property type="term" value="C:endomembrane system"/>
    <property type="evidence" value="ECO:0007669"/>
    <property type="project" value="UniProtKB-SubCell"/>
</dbReference>
<feature type="transmembrane region" description="Helical" evidence="5">
    <location>
        <begin position="70"/>
        <end position="88"/>
    </location>
</feature>
<evidence type="ECO:0000259" key="6">
    <source>
        <dbReference type="PROSITE" id="PS50850"/>
    </source>
</evidence>
<dbReference type="GO" id="GO:0035435">
    <property type="term" value="P:phosphate ion transmembrane transport"/>
    <property type="evidence" value="ECO:0007669"/>
    <property type="project" value="TreeGrafter"/>
</dbReference>
<feature type="transmembrane region" description="Helical" evidence="5">
    <location>
        <begin position="255"/>
        <end position="276"/>
    </location>
</feature>
<feature type="transmembrane region" description="Helical" evidence="5">
    <location>
        <begin position="198"/>
        <end position="216"/>
    </location>
</feature>
<feature type="transmembrane region" description="Helical" evidence="5">
    <location>
        <begin position="164"/>
        <end position="186"/>
    </location>
</feature>
<name>A0AA86YW21_PROST</name>
<keyword evidence="2 5" id="KW-0812">Transmembrane</keyword>
<feature type="transmembrane region" description="Helical" evidence="5">
    <location>
        <begin position="328"/>
        <end position="346"/>
    </location>
</feature>
<dbReference type="PROSITE" id="PS50850">
    <property type="entry name" value="MFS"/>
    <property type="match status" value="1"/>
</dbReference>
<evidence type="ECO:0000313" key="7">
    <source>
        <dbReference type="EMBL" id="EDU57909.1"/>
    </source>
</evidence>
<reference evidence="7 8" key="3">
    <citation type="submission" date="2008-05" db="EMBL/GenBank/DDBJ databases">
        <authorList>
            <person name="Fulton L."/>
            <person name="Clifton S."/>
            <person name="Fulton B."/>
            <person name="Xu J."/>
            <person name="Minx P."/>
            <person name="Pepin K.H."/>
            <person name="Johnson M."/>
            <person name="Thiruvilangam P."/>
            <person name="Bhonagiri V."/>
            <person name="Nash W.E."/>
            <person name="Mardis E.R."/>
            <person name="Wilson R.K."/>
        </authorList>
    </citation>
    <scope>NUCLEOTIDE SEQUENCE [LARGE SCALE GENOMIC DNA]</scope>
    <source>
        <strain evidence="7 8">ATCC 25827</strain>
    </source>
</reference>
<evidence type="ECO:0000256" key="3">
    <source>
        <dbReference type="ARBA" id="ARBA00022989"/>
    </source>
</evidence>
<dbReference type="GO" id="GO:0005886">
    <property type="term" value="C:plasma membrane"/>
    <property type="evidence" value="ECO:0007669"/>
    <property type="project" value="TreeGrafter"/>
</dbReference>
<evidence type="ECO:0000256" key="5">
    <source>
        <dbReference type="SAM" id="Phobius"/>
    </source>
</evidence>
<protein>
    <submittedName>
        <fullName evidence="7">Sugar phosphate antiporter</fullName>
    </submittedName>
</protein>